<name>A0A2Z6S5A3_9GLOM</name>
<dbReference type="InterPro" id="IPR002156">
    <property type="entry name" value="RNaseH_domain"/>
</dbReference>
<dbReference type="PROSITE" id="PS50879">
    <property type="entry name" value="RNASE_H_1"/>
    <property type="match status" value="1"/>
</dbReference>
<dbReference type="InterPro" id="IPR036397">
    <property type="entry name" value="RNaseH_sf"/>
</dbReference>
<accession>A0A2Z6S5A3</accession>
<dbReference type="AlphaFoldDB" id="A0A2Z6S5A3"/>
<dbReference type="EMBL" id="BEXD01004392">
    <property type="protein sequence ID" value="GBC10538.1"/>
    <property type="molecule type" value="Genomic_DNA"/>
</dbReference>
<dbReference type="Proteomes" id="UP000247702">
    <property type="component" value="Unassembled WGS sequence"/>
</dbReference>
<evidence type="ECO:0000313" key="2">
    <source>
        <dbReference type="EMBL" id="GBC10538.1"/>
    </source>
</evidence>
<proteinExistence type="predicted"/>
<reference evidence="2 3" key="1">
    <citation type="submission" date="2017-11" db="EMBL/GenBank/DDBJ databases">
        <title>The genome of Rhizophagus clarus HR1 reveals common genetic basis of auxotrophy among arbuscular mycorrhizal fungi.</title>
        <authorList>
            <person name="Kobayashi Y."/>
        </authorList>
    </citation>
    <scope>NUCLEOTIDE SEQUENCE [LARGE SCALE GENOMIC DNA]</scope>
    <source>
        <strain evidence="2 3">HR1</strain>
    </source>
</reference>
<comment type="caution">
    <text evidence="2">The sequence shown here is derived from an EMBL/GenBank/DDBJ whole genome shotgun (WGS) entry which is preliminary data.</text>
</comment>
<organism evidence="2 3">
    <name type="scientific">Rhizophagus clarus</name>
    <dbReference type="NCBI Taxonomy" id="94130"/>
    <lineage>
        <taxon>Eukaryota</taxon>
        <taxon>Fungi</taxon>
        <taxon>Fungi incertae sedis</taxon>
        <taxon>Mucoromycota</taxon>
        <taxon>Glomeromycotina</taxon>
        <taxon>Glomeromycetes</taxon>
        <taxon>Glomerales</taxon>
        <taxon>Glomeraceae</taxon>
        <taxon>Rhizophagus</taxon>
    </lineage>
</organism>
<sequence>MIVHWTSDCLSSPGDIIRLRPCPGCYAHVLFPSTNKYTTVPPRCTFKISLLKSLILPTNCERIRQSTTEVVSPYSWADLSITVVPYYRRLNILPDFSSSSLIVGCDSTVASPLGDLPLLPSSVPLPSGSHYRYYTDSSLINLGTPEVLMAEAAAIYAALSVSLDDSTITIYTDSQAAIDGLSLCASFSYSNSRLYYKTTNFELWASIKRSIHTKRLTVLPVKVKGHDGNYWNKFADSLANFAHHLDTAPLLPAATYTSSHNVRLVYYDVICESNPRRLFKLHFQASFLKDSLSLKRFQFVYCLTNKDDYVVD</sequence>
<dbReference type="GO" id="GO:0003676">
    <property type="term" value="F:nucleic acid binding"/>
    <property type="evidence" value="ECO:0007669"/>
    <property type="project" value="InterPro"/>
</dbReference>
<gene>
    <name evidence="2" type="ORF">RclHR1_00970039</name>
</gene>
<dbReference type="Gene3D" id="3.30.420.10">
    <property type="entry name" value="Ribonuclease H-like superfamily/Ribonuclease H"/>
    <property type="match status" value="1"/>
</dbReference>
<dbReference type="GO" id="GO:0004523">
    <property type="term" value="F:RNA-DNA hybrid ribonuclease activity"/>
    <property type="evidence" value="ECO:0007669"/>
    <property type="project" value="InterPro"/>
</dbReference>
<evidence type="ECO:0000259" key="1">
    <source>
        <dbReference type="PROSITE" id="PS50879"/>
    </source>
</evidence>
<feature type="domain" description="RNase H type-1" evidence="1">
    <location>
        <begin position="127"/>
        <end position="244"/>
    </location>
</feature>
<keyword evidence="3" id="KW-1185">Reference proteome</keyword>
<dbReference type="InterPro" id="IPR012337">
    <property type="entry name" value="RNaseH-like_sf"/>
</dbReference>
<protein>
    <recommendedName>
        <fullName evidence="1">RNase H type-1 domain-containing protein</fullName>
    </recommendedName>
</protein>
<dbReference type="SUPFAM" id="SSF53098">
    <property type="entry name" value="Ribonuclease H-like"/>
    <property type="match status" value="1"/>
</dbReference>
<evidence type="ECO:0000313" key="3">
    <source>
        <dbReference type="Proteomes" id="UP000247702"/>
    </source>
</evidence>
<dbReference type="Pfam" id="PF00075">
    <property type="entry name" value="RNase_H"/>
    <property type="match status" value="1"/>
</dbReference>